<dbReference type="STRING" id="553973.CLOHYLEM_06679"/>
<name>C0C3L7_9FIRM</name>
<evidence type="ECO:0000313" key="2">
    <source>
        <dbReference type="Proteomes" id="UP000004893"/>
    </source>
</evidence>
<organism evidence="1 2">
    <name type="scientific">[Clostridium] hylemonae DSM 15053</name>
    <dbReference type="NCBI Taxonomy" id="553973"/>
    <lineage>
        <taxon>Bacteria</taxon>
        <taxon>Bacillati</taxon>
        <taxon>Bacillota</taxon>
        <taxon>Clostridia</taxon>
        <taxon>Lachnospirales</taxon>
        <taxon>Lachnospiraceae</taxon>
    </lineage>
</organism>
<comment type="caution">
    <text evidence="1">The sequence shown here is derived from an EMBL/GenBank/DDBJ whole genome shotgun (WGS) entry which is preliminary data.</text>
</comment>
<keyword evidence="2" id="KW-1185">Reference proteome</keyword>
<dbReference type="HOGENOM" id="CLU_2988560_0_0_9"/>
<gene>
    <name evidence="1" type="ORF">CLOHYLEM_06679</name>
</gene>
<reference evidence="1" key="1">
    <citation type="submission" date="2009-02" db="EMBL/GenBank/DDBJ databases">
        <authorList>
            <person name="Fulton L."/>
            <person name="Clifton S."/>
            <person name="Fulton B."/>
            <person name="Xu J."/>
            <person name="Minx P."/>
            <person name="Pepin K.H."/>
            <person name="Johnson M."/>
            <person name="Bhonagiri V."/>
            <person name="Nash W.E."/>
            <person name="Mardis E.R."/>
            <person name="Wilson R.K."/>
        </authorList>
    </citation>
    <scope>NUCLEOTIDE SEQUENCE [LARGE SCALE GENOMIC DNA]</scope>
    <source>
        <strain evidence="1">DSM 15053</strain>
    </source>
</reference>
<sequence>MGGWLAYGRGTAGGRCGTVGALASCKGRSRGRNRHRQNSIGNLDDFLFQLSQKLHL</sequence>
<proteinExistence type="predicted"/>
<dbReference type="AlphaFoldDB" id="C0C3L7"/>
<dbReference type="EMBL" id="ABYI02000029">
    <property type="protein sequence ID" value="EEG73209.1"/>
    <property type="molecule type" value="Genomic_DNA"/>
</dbReference>
<protein>
    <submittedName>
        <fullName evidence="1">Uncharacterized protein</fullName>
    </submittedName>
</protein>
<reference evidence="1" key="2">
    <citation type="submission" date="2013-06" db="EMBL/GenBank/DDBJ databases">
        <title>Draft genome sequence of Clostridium hylemonae (DSM 15053).</title>
        <authorList>
            <person name="Sudarsanam P."/>
            <person name="Ley R."/>
            <person name="Guruge J."/>
            <person name="Turnbaugh P.J."/>
            <person name="Mahowald M."/>
            <person name="Liep D."/>
            <person name="Gordon J."/>
        </authorList>
    </citation>
    <scope>NUCLEOTIDE SEQUENCE</scope>
    <source>
        <strain evidence="1">DSM 15053</strain>
    </source>
</reference>
<accession>C0C3L7</accession>
<dbReference type="Proteomes" id="UP000004893">
    <property type="component" value="Unassembled WGS sequence"/>
</dbReference>
<evidence type="ECO:0000313" key="1">
    <source>
        <dbReference type="EMBL" id="EEG73209.1"/>
    </source>
</evidence>